<proteinExistence type="predicted"/>
<dbReference type="PANTHER" id="PTHR12993:SF29">
    <property type="entry name" value="BLR3841 PROTEIN"/>
    <property type="match status" value="1"/>
</dbReference>
<keyword evidence="3" id="KW-1185">Reference proteome</keyword>
<feature type="transmembrane region" description="Helical" evidence="1">
    <location>
        <begin position="21"/>
        <end position="42"/>
    </location>
</feature>
<accession>A0A511NB41</accession>
<keyword evidence="1" id="KW-1133">Transmembrane helix</keyword>
<protein>
    <submittedName>
        <fullName evidence="2">PIG-L family deacetylase</fullName>
    </submittedName>
</protein>
<dbReference type="InterPro" id="IPR003737">
    <property type="entry name" value="GlcNAc_PI_deacetylase-related"/>
</dbReference>
<evidence type="ECO:0000313" key="3">
    <source>
        <dbReference type="Proteomes" id="UP000321306"/>
    </source>
</evidence>
<dbReference type="RefSeq" id="WP_186816290.1">
    <property type="nucleotide sequence ID" value="NZ_BJXB01000044.1"/>
</dbReference>
<reference evidence="2 3" key="1">
    <citation type="submission" date="2019-07" db="EMBL/GenBank/DDBJ databases">
        <title>Whole genome shotgun sequence of Deinococcus cellulosilyticus NBRC 106333.</title>
        <authorList>
            <person name="Hosoyama A."/>
            <person name="Uohara A."/>
            <person name="Ohji S."/>
            <person name="Ichikawa N."/>
        </authorList>
    </citation>
    <scope>NUCLEOTIDE SEQUENCE [LARGE SCALE GENOMIC DNA]</scope>
    <source>
        <strain evidence="2 3">NBRC 106333</strain>
    </source>
</reference>
<dbReference type="Pfam" id="PF02585">
    <property type="entry name" value="PIG-L"/>
    <property type="match status" value="1"/>
</dbReference>
<dbReference type="SUPFAM" id="SSF102588">
    <property type="entry name" value="LmbE-like"/>
    <property type="match status" value="1"/>
</dbReference>
<dbReference type="InterPro" id="IPR024078">
    <property type="entry name" value="LmbE-like_dom_sf"/>
</dbReference>
<dbReference type="AlphaFoldDB" id="A0A511NB41"/>
<comment type="caution">
    <text evidence="2">The sequence shown here is derived from an EMBL/GenBank/DDBJ whole genome shotgun (WGS) entry which is preliminary data.</text>
</comment>
<gene>
    <name evidence="2" type="ORF">DC3_54420</name>
</gene>
<dbReference type="EMBL" id="BJXB01000044">
    <property type="protein sequence ID" value="GEM49807.1"/>
    <property type="molecule type" value="Genomic_DNA"/>
</dbReference>
<keyword evidence="1" id="KW-0812">Transmembrane</keyword>
<dbReference type="PANTHER" id="PTHR12993">
    <property type="entry name" value="N-ACETYLGLUCOSAMINYL-PHOSPHATIDYLINOSITOL DE-N-ACETYLASE-RELATED"/>
    <property type="match status" value="1"/>
</dbReference>
<dbReference type="GO" id="GO:0016811">
    <property type="term" value="F:hydrolase activity, acting on carbon-nitrogen (but not peptide) bonds, in linear amides"/>
    <property type="evidence" value="ECO:0007669"/>
    <property type="project" value="TreeGrafter"/>
</dbReference>
<evidence type="ECO:0000313" key="2">
    <source>
        <dbReference type="EMBL" id="GEM49807.1"/>
    </source>
</evidence>
<dbReference type="Proteomes" id="UP000321306">
    <property type="component" value="Unassembled WGS sequence"/>
</dbReference>
<keyword evidence="1" id="KW-0472">Membrane</keyword>
<organism evidence="2 3">
    <name type="scientific">Deinococcus cellulosilyticus (strain DSM 18568 / NBRC 106333 / KACC 11606 / 5516J-15)</name>
    <dbReference type="NCBI Taxonomy" id="1223518"/>
    <lineage>
        <taxon>Bacteria</taxon>
        <taxon>Thermotogati</taxon>
        <taxon>Deinococcota</taxon>
        <taxon>Deinococci</taxon>
        <taxon>Deinococcales</taxon>
        <taxon>Deinococcaceae</taxon>
        <taxon>Deinococcus</taxon>
    </lineage>
</organism>
<evidence type="ECO:0000256" key="1">
    <source>
        <dbReference type="SAM" id="Phobius"/>
    </source>
</evidence>
<sequence length="337" mass="38422">MKRFRRFKIRLQRDRWNPLNTLIFLVIFSLFIAAGINGWGFLFTGKWVVAGVEHAAKQLPDHVPVRGRVLVLSPHPDDETLAAGGLIQDVLQHHGEVAVIFLTNGDGFPWDARYSSRKLMVNASVYLKLGRVRQTEATLATNALGVPAKNVYFLGFPDRGLRSVYLTNYLIPYKSRYTQVDRVPYTNAYKPGSPYTGQELERQVLEIARKFNPDVILAPTPLDQHPDHQATSFMSSRVLSELPKARILYYLVHGGVEWPLPKGYHPSLPLSPPAETSQGIEWQKYPLSPAQQKQKYKAMQYYKSQLQLLGRFMQAFNRENELVLPPAMDVHDDRKNP</sequence>
<name>A0A511NB41_DEIC1</name>
<dbReference type="Gene3D" id="3.40.50.10320">
    <property type="entry name" value="LmbE-like"/>
    <property type="match status" value="1"/>
</dbReference>